<dbReference type="InterPro" id="IPR027417">
    <property type="entry name" value="P-loop_NTPase"/>
</dbReference>
<accession>A0A9N9D963</accession>
<organism evidence="2 3">
    <name type="scientific">Cetraspora pellucida</name>
    <dbReference type="NCBI Taxonomy" id="1433469"/>
    <lineage>
        <taxon>Eukaryota</taxon>
        <taxon>Fungi</taxon>
        <taxon>Fungi incertae sedis</taxon>
        <taxon>Mucoromycota</taxon>
        <taxon>Glomeromycotina</taxon>
        <taxon>Glomeromycetes</taxon>
        <taxon>Diversisporales</taxon>
        <taxon>Gigasporaceae</taxon>
        <taxon>Cetraspora</taxon>
    </lineage>
</organism>
<dbReference type="Pfam" id="PF22942">
    <property type="entry name" value="DUF7025"/>
    <property type="match status" value="1"/>
</dbReference>
<reference evidence="2" key="1">
    <citation type="submission" date="2021-06" db="EMBL/GenBank/DDBJ databases">
        <authorList>
            <person name="Kallberg Y."/>
            <person name="Tangrot J."/>
            <person name="Rosling A."/>
        </authorList>
    </citation>
    <scope>NUCLEOTIDE SEQUENCE</scope>
    <source>
        <strain evidence="2">FL966</strain>
    </source>
</reference>
<dbReference type="PANTHER" id="PTHR46411:SF3">
    <property type="entry name" value="AAA+ ATPASE DOMAIN-CONTAINING PROTEIN"/>
    <property type="match status" value="1"/>
</dbReference>
<protein>
    <submittedName>
        <fullName evidence="2">23378_t:CDS:1</fullName>
    </submittedName>
</protein>
<dbReference type="Pfam" id="PF00004">
    <property type="entry name" value="AAA"/>
    <property type="match status" value="1"/>
</dbReference>
<dbReference type="InterPro" id="IPR054289">
    <property type="entry name" value="DUF7025"/>
</dbReference>
<keyword evidence="3" id="KW-1185">Reference proteome</keyword>
<evidence type="ECO:0000313" key="2">
    <source>
        <dbReference type="EMBL" id="CAG8632550.1"/>
    </source>
</evidence>
<comment type="caution">
    <text evidence="2">The sequence shown here is derived from an EMBL/GenBank/DDBJ whole genome shotgun (WGS) entry which is preliminary data.</text>
</comment>
<name>A0A9N9D963_9GLOM</name>
<dbReference type="SMART" id="SM00382">
    <property type="entry name" value="AAA"/>
    <property type="match status" value="1"/>
</dbReference>
<gene>
    <name evidence="2" type="ORF">CPELLU_LOCUS8459</name>
</gene>
<dbReference type="OrthoDB" id="2350153at2759"/>
<dbReference type="PANTHER" id="PTHR46411">
    <property type="entry name" value="FAMILY ATPASE, PUTATIVE-RELATED"/>
    <property type="match status" value="1"/>
</dbReference>
<proteinExistence type="predicted"/>
<dbReference type="Proteomes" id="UP000789759">
    <property type="component" value="Unassembled WGS sequence"/>
</dbReference>
<feature type="domain" description="AAA+ ATPase" evidence="1">
    <location>
        <begin position="494"/>
        <end position="618"/>
    </location>
</feature>
<sequence>MDANQFQQLLANLTISFENAAANIVNGLRPENMQNNIIVKEVDEVKEVEEVKDNFEAFSVDDEVQKKDWKCYREHFDRQKYETVRLEADINNDPIGDNATFNVVYSHDYYGFQRTFVELKSKPLITILQEILRDNRDIHDIEPRINARVLFHVIKTLKDTAMTKAVSNLGCLNSMIKFLEHEHDKTIKAKDKMLRDKNVSFDMLWSTLVNQSRHKGVRYRECRLLLIYHFAIYLFINLLSCVWKSYSHSQCEISGQKLGGIISSTSEDNNDDRKKIFTIDIKIIDYDSIGFKNCTIHRKIEYFSGVKSFSELSVILARFINIQSFKEELIKNGKLFFRHSLGENNFLSYKGPLLRWKSDRRNKREVEKIRADGRVIIDLKSFATMNPDYEMENALPPNKYQYEMNKQNKVYLKKDEYLKEDSCFRAPAVVYGFSLALKIWGQFEVTKLAPIDFNKRAFDYLVISDDKKKLLKGLVKQYSRTTNNDGLDPITNKGNSCVILCHGPPGTGKTLTAESVAESLRRPLWMLGMHELGINPEELEKRLSRVLEIAYTWKAILLLDEADIYLEKRNTVDLSRNMMVGAFLRQLEYYQGILFLTTNRGANFDDAICSRISMFFYFPKHDQSQRRKIWTIFLRRASLDIKADDDLVEYELNGREIRNILHIARMLAHNSECDLTKDFMISLIEGYINDLKELRKSDTDTKMYSNKLSF</sequence>
<dbReference type="InterPro" id="IPR003593">
    <property type="entry name" value="AAA+_ATPase"/>
</dbReference>
<dbReference type="InterPro" id="IPR003959">
    <property type="entry name" value="ATPase_AAA_core"/>
</dbReference>
<dbReference type="Gene3D" id="3.40.50.300">
    <property type="entry name" value="P-loop containing nucleotide triphosphate hydrolases"/>
    <property type="match status" value="1"/>
</dbReference>
<evidence type="ECO:0000259" key="1">
    <source>
        <dbReference type="SMART" id="SM00382"/>
    </source>
</evidence>
<dbReference type="EMBL" id="CAJVQA010006023">
    <property type="protein sequence ID" value="CAG8632550.1"/>
    <property type="molecule type" value="Genomic_DNA"/>
</dbReference>
<dbReference type="GO" id="GO:0016887">
    <property type="term" value="F:ATP hydrolysis activity"/>
    <property type="evidence" value="ECO:0007669"/>
    <property type="project" value="InterPro"/>
</dbReference>
<dbReference type="SUPFAM" id="SSF52540">
    <property type="entry name" value="P-loop containing nucleoside triphosphate hydrolases"/>
    <property type="match status" value="1"/>
</dbReference>
<dbReference type="GO" id="GO:0005524">
    <property type="term" value="F:ATP binding"/>
    <property type="evidence" value="ECO:0007669"/>
    <property type="project" value="InterPro"/>
</dbReference>
<dbReference type="AlphaFoldDB" id="A0A9N9D963"/>
<evidence type="ECO:0000313" key="3">
    <source>
        <dbReference type="Proteomes" id="UP000789759"/>
    </source>
</evidence>